<dbReference type="RefSeq" id="WP_114687313.1">
    <property type="nucleotide sequence ID" value="NZ_QQNB01000002.1"/>
</dbReference>
<keyword evidence="4" id="KW-1185">Reference proteome</keyword>
<keyword evidence="2" id="KW-0472">Membrane</keyword>
<feature type="transmembrane region" description="Helical" evidence="2">
    <location>
        <begin position="157"/>
        <end position="179"/>
    </location>
</feature>
<feature type="transmembrane region" description="Helical" evidence="2">
    <location>
        <begin position="99"/>
        <end position="124"/>
    </location>
</feature>
<proteinExistence type="predicted"/>
<evidence type="ECO:0000256" key="2">
    <source>
        <dbReference type="SAM" id="Phobius"/>
    </source>
</evidence>
<keyword evidence="2" id="KW-1133">Transmembrane helix</keyword>
<evidence type="ECO:0000256" key="1">
    <source>
        <dbReference type="SAM" id="MobiDB-lite"/>
    </source>
</evidence>
<sequence>MKRAELKNAATIRSYLDQFERRFVQTDEGVVYLPGETGHGVRLPSGEAAAIIAGMRATMAEADARQLLWGQDAFFAAGFALCVTIMLGAVTGYQRIATAALMPIGLGIIVLGPLLGSLRVNLAWRRALKETARRMERFERLDLSATRRMVRPNAVKPVFVVAATLAVAVIAGLMFAAATAPSYGAAAIDRFAAGIVWPAAMVLIVLAFVYKAVDAHVRPRVSEAEVRIAARRQEHRPLSPTDAAWHEAALADSRAPEPEPARTGFGRRTPSPYGRRTPR</sequence>
<comment type="caution">
    <text evidence="3">The sequence shown here is derived from an EMBL/GenBank/DDBJ whole genome shotgun (WGS) entry which is preliminary data.</text>
</comment>
<organism evidence="3 4">
    <name type="scientific">Sphingomonas aracearum</name>
    <dbReference type="NCBI Taxonomy" id="2283317"/>
    <lineage>
        <taxon>Bacteria</taxon>
        <taxon>Pseudomonadati</taxon>
        <taxon>Pseudomonadota</taxon>
        <taxon>Alphaproteobacteria</taxon>
        <taxon>Sphingomonadales</taxon>
        <taxon>Sphingomonadaceae</taxon>
        <taxon>Sphingomonas</taxon>
    </lineage>
</organism>
<feature type="transmembrane region" description="Helical" evidence="2">
    <location>
        <begin position="73"/>
        <end position="93"/>
    </location>
</feature>
<name>A0A369VVZ8_9SPHN</name>
<accession>A0A369VVZ8</accession>
<dbReference type="AlphaFoldDB" id="A0A369VVZ8"/>
<reference evidence="3 4" key="1">
    <citation type="submission" date="2018-07" db="EMBL/GenBank/DDBJ databases">
        <title>a novel species of Sphingomonas isolated from the rhizosphere soil of Araceae plant.</title>
        <authorList>
            <person name="Zhiyong W."/>
            <person name="Qinglan Z."/>
            <person name="Zhiwei F."/>
            <person name="Ding X."/>
            <person name="Gejiao W."/>
            <person name="Shixue Z."/>
        </authorList>
    </citation>
    <scope>NUCLEOTIDE SEQUENCE [LARGE SCALE GENOMIC DNA]</scope>
    <source>
        <strain evidence="3 4">WZY 27</strain>
    </source>
</reference>
<evidence type="ECO:0000313" key="3">
    <source>
        <dbReference type="EMBL" id="RDE05242.1"/>
    </source>
</evidence>
<protein>
    <submittedName>
        <fullName evidence="3">Uncharacterized protein</fullName>
    </submittedName>
</protein>
<feature type="transmembrane region" description="Helical" evidence="2">
    <location>
        <begin position="191"/>
        <end position="210"/>
    </location>
</feature>
<keyword evidence="2" id="KW-0812">Transmembrane</keyword>
<feature type="region of interest" description="Disordered" evidence="1">
    <location>
        <begin position="233"/>
        <end position="279"/>
    </location>
</feature>
<gene>
    <name evidence="3" type="ORF">DVW87_08190</name>
</gene>
<evidence type="ECO:0000313" key="4">
    <source>
        <dbReference type="Proteomes" id="UP000253918"/>
    </source>
</evidence>
<dbReference type="Proteomes" id="UP000253918">
    <property type="component" value="Unassembled WGS sequence"/>
</dbReference>
<dbReference type="EMBL" id="QQNB01000002">
    <property type="protein sequence ID" value="RDE05242.1"/>
    <property type="molecule type" value="Genomic_DNA"/>
</dbReference>